<dbReference type="SMART" id="SM00249">
    <property type="entry name" value="PHD"/>
    <property type="match status" value="1"/>
</dbReference>
<evidence type="ECO:0000256" key="6">
    <source>
        <dbReference type="ARBA" id="ARBA00022833"/>
    </source>
</evidence>
<keyword evidence="6" id="KW-0862">Zinc</keyword>
<dbReference type="OMA" id="AWISCET"/>
<feature type="region of interest" description="Disordered" evidence="9">
    <location>
        <begin position="1"/>
        <end position="73"/>
    </location>
</feature>
<evidence type="ECO:0000259" key="10">
    <source>
        <dbReference type="PROSITE" id="PS50016"/>
    </source>
</evidence>
<dbReference type="VEuPathDB" id="FungiDB:MSYG_2567"/>
<evidence type="ECO:0000256" key="3">
    <source>
        <dbReference type="ARBA" id="ARBA00021616"/>
    </source>
</evidence>
<dbReference type="Pfam" id="PF07744">
    <property type="entry name" value="SPOC"/>
    <property type="match status" value="1"/>
</dbReference>
<dbReference type="InterPro" id="IPR003618">
    <property type="entry name" value="TFIIS_cen_dom"/>
</dbReference>
<dbReference type="GO" id="GO:0006368">
    <property type="term" value="P:transcription elongation by RNA polymerase II"/>
    <property type="evidence" value="ECO:0007669"/>
    <property type="project" value="TreeGrafter"/>
</dbReference>
<feature type="region of interest" description="Disordered" evidence="9">
    <location>
        <begin position="426"/>
        <end position="449"/>
    </location>
</feature>
<evidence type="ECO:0000256" key="9">
    <source>
        <dbReference type="SAM" id="MobiDB-lite"/>
    </source>
</evidence>
<dbReference type="SUPFAM" id="SSF46942">
    <property type="entry name" value="Elongation factor TFIIS domain 2"/>
    <property type="match status" value="1"/>
</dbReference>
<name>A0A1M8A6W8_MALS4</name>
<keyword evidence="7" id="KW-0539">Nucleus</keyword>
<accession>A0A1M8A6W8</accession>
<dbReference type="Gene3D" id="1.10.472.30">
    <property type="entry name" value="Transcription elongation factor S-II, central domain"/>
    <property type="match status" value="1"/>
</dbReference>
<dbReference type="GO" id="GO:0008270">
    <property type="term" value="F:zinc ion binding"/>
    <property type="evidence" value="ECO:0007669"/>
    <property type="project" value="UniProtKB-KW"/>
</dbReference>
<dbReference type="PROSITE" id="PS50016">
    <property type="entry name" value="ZF_PHD_2"/>
    <property type="match status" value="1"/>
</dbReference>
<feature type="compositionally biased region" description="Basic residues" evidence="9">
    <location>
        <begin position="176"/>
        <end position="190"/>
    </location>
</feature>
<dbReference type="GO" id="GO:0001139">
    <property type="term" value="F:RNA polymerase II complex recruiting activity"/>
    <property type="evidence" value="ECO:0007669"/>
    <property type="project" value="TreeGrafter"/>
</dbReference>
<dbReference type="PROSITE" id="PS51321">
    <property type="entry name" value="TFIIS_CENTRAL"/>
    <property type="match status" value="1"/>
</dbReference>
<dbReference type="InterPro" id="IPR001965">
    <property type="entry name" value="Znf_PHD"/>
</dbReference>
<evidence type="ECO:0000313" key="12">
    <source>
        <dbReference type="EMBL" id="SHO78225.1"/>
    </source>
</evidence>
<feature type="domain" description="TFIIS central" evidence="11">
    <location>
        <begin position="201"/>
        <end position="320"/>
    </location>
</feature>
<protein>
    <recommendedName>
        <fullName evidence="3">Transcription factor BYE1</fullName>
    </recommendedName>
</protein>
<dbReference type="GO" id="GO:0005634">
    <property type="term" value="C:nucleus"/>
    <property type="evidence" value="ECO:0007669"/>
    <property type="project" value="TreeGrafter"/>
</dbReference>
<evidence type="ECO:0000313" key="13">
    <source>
        <dbReference type="Proteomes" id="UP000186303"/>
    </source>
</evidence>
<dbReference type="InterPro" id="IPR019787">
    <property type="entry name" value="Znf_PHD-finger"/>
</dbReference>
<dbReference type="PROSITE" id="PS01359">
    <property type="entry name" value="ZF_PHD_1"/>
    <property type="match status" value="1"/>
</dbReference>
<dbReference type="EMBL" id="LT671824">
    <property type="protein sequence ID" value="SHO78225.1"/>
    <property type="molecule type" value="Genomic_DNA"/>
</dbReference>
<dbReference type="GO" id="GO:0031440">
    <property type="term" value="P:regulation of mRNA 3'-end processing"/>
    <property type="evidence" value="ECO:0007669"/>
    <property type="project" value="TreeGrafter"/>
</dbReference>
<dbReference type="Pfam" id="PF00628">
    <property type="entry name" value="PHD"/>
    <property type="match status" value="1"/>
</dbReference>
<evidence type="ECO:0000259" key="11">
    <source>
        <dbReference type="PROSITE" id="PS51321"/>
    </source>
</evidence>
<dbReference type="GO" id="GO:0006362">
    <property type="term" value="P:transcription elongation by RNA polymerase I"/>
    <property type="evidence" value="ECO:0007669"/>
    <property type="project" value="TreeGrafter"/>
</dbReference>
<feature type="region of interest" description="Disordered" evidence="9">
    <location>
        <begin position="121"/>
        <end position="199"/>
    </location>
</feature>
<dbReference type="InterPro" id="IPR036575">
    <property type="entry name" value="TFIIS_cen_dom_sf"/>
</dbReference>
<dbReference type="Proteomes" id="UP000186303">
    <property type="component" value="Chromosome 4"/>
</dbReference>
<proteinExistence type="inferred from homology"/>
<feature type="compositionally biased region" description="Low complexity" evidence="9">
    <location>
        <begin position="357"/>
        <end position="373"/>
    </location>
</feature>
<dbReference type="CDD" id="cd21538">
    <property type="entry name" value="SPOC_TFIIS"/>
    <property type="match status" value="1"/>
</dbReference>
<evidence type="ECO:0000256" key="4">
    <source>
        <dbReference type="ARBA" id="ARBA00022723"/>
    </source>
</evidence>
<evidence type="ECO:0000256" key="8">
    <source>
        <dbReference type="PROSITE-ProRule" id="PRU00146"/>
    </source>
</evidence>
<feature type="domain" description="PHD-type" evidence="10">
    <location>
        <begin position="72"/>
        <end position="122"/>
    </location>
</feature>
<keyword evidence="4" id="KW-0479">Metal-binding</keyword>
<comment type="similarity">
    <text evidence="2">Belongs to the BYE1 family.</text>
</comment>
<dbReference type="PANTHER" id="PTHR11477">
    <property type="entry name" value="TRANSCRIPTION FACTOR S-II ZINC FINGER DOMAIN-CONTAINING PROTEIN"/>
    <property type="match status" value="1"/>
</dbReference>
<keyword evidence="13" id="KW-1185">Reference proteome</keyword>
<sequence length="837" mass="90160">MGVDTGESVSLGRGSRVKRPAARYVAEVEEQQPRPRPSSRKRANDPSDTGEQAKRPKSAGTDETDEDDDEEQEYCVCRRGNDGSPMICCSHCDEWFHFKCIGLNKRAADRLDEYICQGCQAKEPGNTKKEDEEYNEGQDDDEDEDDEEEDTHGDDPDAEMEAHFSDASASSERPRTRTVRTKRAPLKAPRRSSSGVDDDPVRRHVLSTFTSIFTPLFTNQGLTADKAASYATELESELFHALGTDPNLRAYKERFRTLHFNLKDPRNVTLHERITSGQLPAEEVVHMSNEALANDAIREATEKAKRDALQQAVLLREKEGPARKITHKGEVDIERDDPAFASKEIRSLPATEPQPISDSAADASAMPSSSPSMLAKNHDDMPSFPEPDSLTGLWDKQAAPIPEEAPMDEPTDLGIAAPTEADSFVDSFLGDERPSSSAPSAGHKVQEKSMVDAAPDTLESHTPAGTPPPDSFAARWAARSKNTLTGSPVIWDGVITMPEYTSAYVHVRPLSHPWYAPEAPLWRDCFPTPERTVEGRLPSQTAIDYLAQVRMSPRNEIVVLALDAGGASAASGRHEGTLHSSPALDKLVHYFADKQRFGVLAPAPGMQGSLVKDFYLAPLLSHEPVPDWLTMLSPEGLGDAWAMERPAHVLLVILVLFKAAMEGKTTAPPSAAADEDGFVPPTAPVAPVSLDTLLNVKPDAIQNLLSTLNGSGGASPLQAMSTPPPLATPPPGPGPLGPPGSNVPPGPPPMLPMHGLPPHGLGPPGPPPPVPVARPMRPWGGAHTVAQPPPSFPPPMTSVGPPPPFPVGPGGWYGGNAERSNDRSLRKGGGARRSGRR</sequence>
<feature type="compositionally biased region" description="Pro residues" evidence="9">
    <location>
        <begin position="787"/>
        <end position="807"/>
    </location>
</feature>
<dbReference type="InterPro" id="IPR019786">
    <property type="entry name" value="Zinc_finger_PHD-type_CS"/>
</dbReference>
<evidence type="ECO:0000256" key="1">
    <source>
        <dbReference type="ARBA" id="ARBA00002311"/>
    </source>
</evidence>
<evidence type="ECO:0000256" key="2">
    <source>
        <dbReference type="ARBA" id="ARBA00011050"/>
    </source>
</evidence>
<dbReference type="SMART" id="SM00510">
    <property type="entry name" value="TFS2M"/>
    <property type="match status" value="1"/>
</dbReference>
<feature type="compositionally biased region" description="Pro residues" evidence="9">
    <location>
        <begin position="722"/>
        <end position="751"/>
    </location>
</feature>
<dbReference type="GO" id="GO:0000977">
    <property type="term" value="F:RNA polymerase II transcription regulatory region sequence-specific DNA binding"/>
    <property type="evidence" value="ECO:0007669"/>
    <property type="project" value="TreeGrafter"/>
</dbReference>
<dbReference type="GO" id="GO:0031564">
    <property type="term" value="P:transcription antitermination"/>
    <property type="evidence" value="ECO:0007669"/>
    <property type="project" value="TreeGrafter"/>
</dbReference>
<reference evidence="13" key="1">
    <citation type="journal article" date="2017" name="Nucleic Acids Res.">
        <title>Proteogenomics produces comprehensive and highly accurate protein-coding gene annotation in a complete genome assembly of Malassezia sympodialis.</title>
        <authorList>
            <person name="Zhu Y."/>
            <person name="Engstroem P.G."/>
            <person name="Tellgren-Roth C."/>
            <person name="Baudo C.D."/>
            <person name="Kennell J.C."/>
            <person name="Sun S."/>
            <person name="Billmyre R.B."/>
            <person name="Schroeder M.S."/>
            <person name="Andersson A."/>
            <person name="Holm T."/>
            <person name="Sigurgeirsson B."/>
            <person name="Wu G."/>
            <person name="Sankaranarayanan S.R."/>
            <person name="Siddharthan R."/>
            <person name="Sanyal K."/>
            <person name="Lundeberg J."/>
            <person name="Nystedt B."/>
            <person name="Boekhout T."/>
            <person name="Dawson T.L. Jr."/>
            <person name="Heitman J."/>
            <person name="Scheynius A."/>
            <person name="Lehtioe J."/>
        </authorList>
    </citation>
    <scope>NUCLEOTIDE SEQUENCE [LARGE SCALE GENOMIC DNA]</scope>
    <source>
        <strain evidence="13">ATCC 42132</strain>
    </source>
</reference>
<feature type="compositionally biased region" description="Pro residues" evidence="9">
    <location>
        <begin position="760"/>
        <end position="772"/>
    </location>
</feature>
<feature type="region of interest" description="Disordered" evidence="9">
    <location>
        <begin position="345"/>
        <end position="393"/>
    </location>
</feature>
<dbReference type="AlphaFoldDB" id="A0A1M8A6W8"/>
<feature type="compositionally biased region" description="Acidic residues" evidence="9">
    <location>
        <begin position="62"/>
        <end position="73"/>
    </location>
</feature>
<dbReference type="OrthoDB" id="436852at2759"/>
<dbReference type="InterPro" id="IPR012921">
    <property type="entry name" value="SPOC_C"/>
</dbReference>
<dbReference type="PANTHER" id="PTHR11477:SF0">
    <property type="entry name" value="IP08861P-RELATED"/>
    <property type="match status" value="1"/>
</dbReference>
<dbReference type="STRING" id="1230383.A0A1M8A6W8"/>
<keyword evidence="5 8" id="KW-0863">Zinc-finger</keyword>
<feature type="region of interest" description="Disordered" evidence="9">
    <location>
        <begin position="707"/>
        <end position="837"/>
    </location>
</feature>
<organism evidence="12 13">
    <name type="scientific">Malassezia sympodialis (strain ATCC 42132)</name>
    <name type="common">Atopic eczema-associated yeast</name>
    <dbReference type="NCBI Taxonomy" id="1230383"/>
    <lineage>
        <taxon>Eukaryota</taxon>
        <taxon>Fungi</taxon>
        <taxon>Dikarya</taxon>
        <taxon>Basidiomycota</taxon>
        <taxon>Ustilaginomycotina</taxon>
        <taxon>Malasseziomycetes</taxon>
        <taxon>Malasseziales</taxon>
        <taxon>Malasseziaceae</taxon>
        <taxon>Malassezia</taxon>
    </lineage>
</organism>
<dbReference type="InterPro" id="IPR013083">
    <property type="entry name" value="Znf_RING/FYVE/PHD"/>
</dbReference>
<dbReference type="SUPFAM" id="SSF57903">
    <property type="entry name" value="FYVE/PHD zinc finger"/>
    <property type="match status" value="1"/>
</dbReference>
<gene>
    <name evidence="12" type="ORF">MSYG_2567</name>
</gene>
<dbReference type="Pfam" id="PF07500">
    <property type="entry name" value="TFIIS_M"/>
    <property type="match status" value="1"/>
</dbReference>
<evidence type="ECO:0000256" key="5">
    <source>
        <dbReference type="ARBA" id="ARBA00022771"/>
    </source>
</evidence>
<evidence type="ECO:0000256" key="7">
    <source>
        <dbReference type="ARBA" id="ARBA00023242"/>
    </source>
</evidence>
<feature type="compositionally biased region" description="Acidic residues" evidence="9">
    <location>
        <begin position="132"/>
        <end position="159"/>
    </location>
</feature>
<dbReference type="InterPro" id="IPR011011">
    <property type="entry name" value="Znf_FYVE_PHD"/>
</dbReference>
<dbReference type="Gene3D" id="3.30.40.10">
    <property type="entry name" value="Zinc/RING finger domain, C3HC4 (zinc finger)"/>
    <property type="match status" value="1"/>
</dbReference>
<comment type="function">
    <text evidence="1">Negative regulator of transcription elongation.</text>
</comment>